<keyword evidence="2 7" id="KW-0699">rRNA-binding</keyword>
<dbReference type="CDD" id="cd00432">
    <property type="entry name" value="Ribosomal_L18_L5e"/>
    <property type="match status" value="1"/>
</dbReference>
<dbReference type="PANTHER" id="PTHR12899">
    <property type="entry name" value="39S RIBOSOMAL PROTEIN L18, MITOCHONDRIAL"/>
    <property type="match status" value="1"/>
</dbReference>
<evidence type="ECO:0000313" key="8">
    <source>
        <dbReference type="EMBL" id="RDU60493.1"/>
    </source>
</evidence>
<dbReference type="GO" id="GO:0022625">
    <property type="term" value="C:cytosolic large ribosomal subunit"/>
    <property type="evidence" value="ECO:0007669"/>
    <property type="project" value="TreeGrafter"/>
</dbReference>
<dbReference type="SUPFAM" id="SSF53137">
    <property type="entry name" value="Translational machinery components"/>
    <property type="match status" value="1"/>
</dbReference>
<comment type="subunit">
    <text evidence="7">Part of the 50S ribosomal subunit; part of the 5S rRNA/L5/L18/L25 subcomplex. Contacts the 5S and 23S rRNAs.</text>
</comment>
<evidence type="ECO:0000256" key="3">
    <source>
        <dbReference type="ARBA" id="ARBA00022884"/>
    </source>
</evidence>
<accession>A0A3D8I5R9</accession>
<dbReference type="RefSeq" id="WP_104699352.1">
    <property type="nucleotide sequence ID" value="NZ_FZPP01000004.1"/>
</dbReference>
<keyword evidence="9" id="KW-1185">Reference proteome</keyword>
<dbReference type="NCBIfam" id="TIGR00060">
    <property type="entry name" value="L18_bact"/>
    <property type="match status" value="1"/>
</dbReference>
<evidence type="ECO:0000256" key="1">
    <source>
        <dbReference type="ARBA" id="ARBA00007116"/>
    </source>
</evidence>
<gene>
    <name evidence="7" type="primary">rplR</name>
    <name evidence="8" type="ORF">CQA63_02795</name>
</gene>
<protein>
    <recommendedName>
        <fullName evidence="6 7">Large ribosomal subunit protein uL18</fullName>
    </recommendedName>
</protein>
<organism evidence="8 9">
    <name type="scientific">Helicobacter marmotae</name>
    <dbReference type="NCBI Taxonomy" id="152490"/>
    <lineage>
        <taxon>Bacteria</taxon>
        <taxon>Pseudomonadati</taxon>
        <taxon>Campylobacterota</taxon>
        <taxon>Epsilonproteobacteria</taxon>
        <taxon>Campylobacterales</taxon>
        <taxon>Helicobacteraceae</taxon>
        <taxon>Helicobacter</taxon>
    </lineage>
</organism>
<dbReference type="Pfam" id="PF00861">
    <property type="entry name" value="Ribosomal_L18p"/>
    <property type="match status" value="1"/>
</dbReference>
<keyword evidence="3 7" id="KW-0694">RNA-binding</keyword>
<dbReference type="EMBL" id="NXLR01000003">
    <property type="protein sequence ID" value="RDU60493.1"/>
    <property type="molecule type" value="Genomic_DNA"/>
</dbReference>
<dbReference type="OrthoDB" id="9810939at2"/>
<reference evidence="8 9" key="1">
    <citation type="submission" date="2018-04" db="EMBL/GenBank/DDBJ databases">
        <title>Novel Campyloabacter and Helicobacter Species and Strains.</title>
        <authorList>
            <person name="Mannion A.J."/>
            <person name="Shen Z."/>
            <person name="Fox J.G."/>
        </authorList>
    </citation>
    <scope>NUCLEOTIDE SEQUENCE [LARGE SCALE GENOMIC DNA]</scope>
    <source>
        <strain evidence="8 9">MIT 98-6070</strain>
    </source>
</reference>
<dbReference type="InterPro" id="IPR005484">
    <property type="entry name" value="Ribosomal_uL18_bac/plant/anim"/>
</dbReference>
<dbReference type="Proteomes" id="UP000256599">
    <property type="component" value="Unassembled WGS sequence"/>
</dbReference>
<comment type="similarity">
    <text evidence="1 7">Belongs to the universal ribosomal protein uL18 family.</text>
</comment>
<dbReference type="GO" id="GO:0008097">
    <property type="term" value="F:5S rRNA binding"/>
    <property type="evidence" value="ECO:0007669"/>
    <property type="project" value="TreeGrafter"/>
</dbReference>
<sequence length="123" mass="13870">MTEKVLKRKQLLRNKRKLRTRGKISRGRIHGVANKPRISVFKSNKYFYAQAINDELGVTLASIDGKKLGLGNNKEDAKKIAQEFAAVLKKANLVEVVFDRNGYLYHGVVAAFVDTLRENGIKL</sequence>
<evidence type="ECO:0000256" key="2">
    <source>
        <dbReference type="ARBA" id="ARBA00022730"/>
    </source>
</evidence>
<dbReference type="Gene3D" id="3.30.420.100">
    <property type="match status" value="1"/>
</dbReference>
<keyword evidence="5 7" id="KW-0687">Ribonucleoprotein</keyword>
<comment type="function">
    <text evidence="7">This is one of the proteins that bind and probably mediate the attachment of the 5S RNA into the large ribosomal subunit, where it forms part of the central protuberance.</text>
</comment>
<comment type="caution">
    <text evidence="8">The sequence shown here is derived from an EMBL/GenBank/DDBJ whole genome shotgun (WGS) entry which is preliminary data.</text>
</comment>
<proteinExistence type="inferred from homology"/>
<evidence type="ECO:0000256" key="7">
    <source>
        <dbReference type="HAMAP-Rule" id="MF_01337"/>
    </source>
</evidence>
<name>A0A3D8I5R9_9HELI</name>
<dbReference type="InterPro" id="IPR057268">
    <property type="entry name" value="Ribosomal_L18"/>
</dbReference>
<evidence type="ECO:0000256" key="4">
    <source>
        <dbReference type="ARBA" id="ARBA00022980"/>
    </source>
</evidence>
<dbReference type="AlphaFoldDB" id="A0A3D8I5R9"/>
<dbReference type="InterPro" id="IPR004389">
    <property type="entry name" value="Ribosomal_uL18_bac-type"/>
</dbReference>
<evidence type="ECO:0000256" key="6">
    <source>
        <dbReference type="ARBA" id="ARBA00035197"/>
    </source>
</evidence>
<keyword evidence="4 7" id="KW-0689">Ribosomal protein</keyword>
<dbReference type="HAMAP" id="MF_01337_B">
    <property type="entry name" value="Ribosomal_uL18_B"/>
    <property type="match status" value="1"/>
</dbReference>
<dbReference type="GO" id="GO:0003735">
    <property type="term" value="F:structural constituent of ribosome"/>
    <property type="evidence" value="ECO:0007669"/>
    <property type="project" value="InterPro"/>
</dbReference>
<dbReference type="GO" id="GO:0006412">
    <property type="term" value="P:translation"/>
    <property type="evidence" value="ECO:0007669"/>
    <property type="project" value="UniProtKB-UniRule"/>
</dbReference>
<evidence type="ECO:0000256" key="5">
    <source>
        <dbReference type="ARBA" id="ARBA00023274"/>
    </source>
</evidence>
<evidence type="ECO:0000313" key="9">
    <source>
        <dbReference type="Proteomes" id="UP000256599"/>
    </source>
</evidence>
<dbReference type="PANTHER" id="PTHR12899:SF3">
    <property type="entry name" value="LARGE RIBOSOMAL SUBUNIT PROTEIN UL18M"/>
    <property type="match status" value="1"/>
</dbReference>